<sequence>MTKLDLHTIISDQQIFDTKATIDLQLLVKILSGYATMQEETKKLMKKNKALSVNNEHLSNELQDLYEQIKHAEIAAYHKNQSGKDSRSKDHNELWMKHDQFFWGFFDKRE</sequence>
<evidence type="ECO:0000313" key="2">
    <source>
        <dbReference type="Proteomes" id="UP000319432"/>
    </source>
</evidence>
<dbReference type="AlphaFoldDB" id="A0A502IC74"/>
<organism evidence="1 2">
    <name type="scientific">Brevibacillus laterosporus</name>
    <name type="common">Bacillus laterosporus</name>
    <dbReference type="NCBI Taxonomy" id="1465"/>
    <lineage>
        <taxon>Bacteria</taxon>
        <taxon>Bacillati</taxon>
        <taxon>Bacillota</taxon>
        <taxon>Bacilli</taxon>
        <taxon>Bacillales</taxon>
        <taxon>Paenibacillaceae</taxon>
        <taxon>Brevibacillus</taxon>
    </lineage>
</organism>
<reference evidence="1 2" key="1">
    <citation type="submission" date="2018-11" db="EMBL/GenBank/DDBJ databases">
        <title>Phylogenetic determinants of toxin gene distribution in genomes of Brevibacillus laterosporus.</title>
        <authorList>
            <person name="Glare T.R."/>
            <person name="Durrant A."/>
            <person name="Berry C."/>
            <person name="Palma L."/>
            <person name="Ormskirk M."/>
            <person name="Cox M.O."/>
        </authorList>
    </citation>
    <scope>NUCLEOTIDE SEQUENCE [LARGE SCALE GENOMIC DNA]</scope>
    <source>
        <strain evidence="1 2">1821L</strain>
    </source>
</reference>
<dbReference type="EMBL" id="CP033464">
    <property type="protein sequence ID" value="QDX93970.1"/>
    <property type="molecule type" value="Genomic_DNA"/>
</dbReference>
<evidence type="ECO:0000313" key="1">
    <source>
        <dbReference type="EMBL" id="QDX93970.1"/>
    </source>
</evidence>
<proteinExistence type="predicted"/>
<name>A0A502IC74_BRELA</name>
<protein>
    <submittedName>
        <fullName evidence="1">Uncharacterized protein</fullName>
    </submittedName>
</protein>
<keyword evidence="2" id="KW-1185">Reference proteome</keyword>
<dbReference type="Proteomes" id="UP000319432">
    <property type="component" value="Chromosome"/>
</dbReference>
<accession>A0A502IC74</accession>
<dbReference type="OrthoDB" id="2476228at2"/>
<gene>
    <name evidence="1" type="ORF">EEL30_17730</name>
</gene>